<dbReference type="AlphaFoldDB" id="A0A8J3S1Z8"/>
<dbReference type="Proteomes" id="UP000655044">
    <property type="component" value="Unassembled WGS sequence"/>
</dbReference>
<evidence type="ECO:0000313" key="4">
    <source>
        <dbReference type="Proteomes" id="UP000655044"/>
    </source>
</evidence>
<feature type="compositionally biased region" description="Low complexity" evidence="1">
    <location>
        <begin position="1"/>
        <end position="16"/>
    </location>
</feature>
<comment type="caution">
    <text evidence="3">The sequence shown here is derived from an EMBL/GenBank/DDBJ whole genome shotgun (WGS) entry which is preliminary data.</text>
</comment>
<evidence type="ECO:0000256" key="2">
    <source>
        <dbReference type="SAM" id="Phobius"/>
    </source>
</evidence>
<name>A0A8J3S1Z8_PLARO</name>
<gene>
    <name evidence="3" type="ORF">Pro02_05910</name>
</gene>
<evidence type="ECO:0000256" key="1">
    <source>
        <dbReference type="SAM" id="MobiDB-lite"/>
    </source>
</evidence>
<dbReference type="RefSeq" id="WP_068922065.1">
    <property type="nucleotide sequence ID" value="NZ_BMQP01000001.1"/>
</dbReference>
<protein>
    <submittedName>
        <fullName evidence="3">Uncharacterized protein</fullName>
    </submittedName>
</protein>
<feature type="transmembrane region" description="Helical" evidence="2">
    <location>
        <begin position="187"/>
        <end position="208"/>
    </location>
</feature>
<proteinExistence type="predicted"/>
<sequence>MSHDFGTSTAGAYGAPGPTPPAHPYGTPASPGPGSPPRTKTKVKPSLGWIAGAWLLAVLSAGAVVAVAIGNAFGAVDDATPSSSFASYETVTVRLDPEDDPAVYVSDPEESLFNCAFQGDSAQRAQLVEPAVITTIGDEGTRWRLGRLIDVEQAGDYQLLCVANNSAARFGMGRQLSDDSLLSVKSFLILAAVPVAGFLLAIIVTIVVPVKRSRARKRAGQLTQAN</sequence>
<keyword evidence="4" id="KW-1185">Reference proteome</keyword>
<dbReference type="OrthoDB" id="3543267at2"/>
<reference evidence="3" key="1">
    <citation type="submission" date="2021-01" db="EMBL/GenBank/DDBJ databases">
        <title>Whole genome shotgun sequence of Planobispora rosea NBRC 15558.</title>
        <authorList>
            <person name="Komaki H."/>
            <person name="Tamura T."/>
        </authorList>
    </citation>
    <scope>NUCLEOTIDE SEQUENCE</scope>
    <source>
        <strain evidence="3">NBRC 15558</strain>
    </source>
</reference>
<feature type="region of interest" description="Disordered" evidence="1">
    <location>
        <begin position="1"/>
        <end position="42"/>
    </location>
</feature>
<keyword evidence="2" id="KW-1133">Transmembrane helix</keyword>
<keyword evidence="2" id="KW-0472">Membrane</keyword>
<feature type="transmembrane region" description="Helical" evidence="2">
    <location>
        <begin position="47"/>
        <end position="73"/>
    </location>
</feature>
<accession>A0A8J3S1Z8</accession>
<evidence type="ECO:0000313" key="3">
    <source>
        <dbReference type="EMBL" id="GIH82183.1"/>
    </source>
</evidence>
<keyword evidence="2" id="KW-0812">Transmembrane</keyword>
<organism evidence="3 4">
    <name type="scientific">Planobispora rosea</name>
    <dbReference type="NCBI Taxonomy" id="35762"/>
    <lineage>
        <taxon>Bacteria</taxon>
        <taxon>Bacillati</taxon>
        <taxon>Actinomycetota</taxon>
        <taxon>Actinomycetes</taxon>
        <taxon>Streptosporangiales</taxon>
        <taxon>Streptosporangiaceae</taxon>
        <taxon>Planobispora</taxon>
    </lineage>
</organism>
<dbReference type="EMBL" id="BOOI01000005">
    <property type="protein sequence ID" value="GIH82183.1"/>
    <property type="molecule type" value="Genomic_DNA"/>
</dbReference>